<reference evidence="2" key="2">
    <citation type="submission" date="2019-07" db="EMBL/GenBank/DDBJ databases">
        <authorList>
            <person name="Yang Y."/>
            <person name="Bocs S."/>
            <person name="Baudouin L."/>
        </authorList>
    </citation>
    <scope>NUCLEOTIDE SEQUENCE</scope>
    <source>
        <tissue evidence="2">Spear leaf of Hainan Tall coconut</tissue>
    </source>
</reference>
<evidence type="ECO:0000256" key="1">
    <source>
        <dbReference type="SAM" id="MobiDB-lite"/>
    </source>
</evidence>
<feature type="compositionally biased region" description="Gly residues" evidence="1">
    <location>
        <begin position="55"/>
        <end position="67"/>
    </location>
</feature>
<feature type="compositionally biased region" description="Basic and acidic residues" evidence="1">
    <location>
        <begin position="206"/>
        <end position="215"/>
    </location>
</feature>
<name>A0A8K0MVA2_COCNU</name>
<feature type="region of interest" description="Disordered" evidence="1">
    <location>
        <begin position="206"/>
        <end position="228"/>
    </location>
</feature>
<dbReference type="Proteomes" id="UP000797356">
    <property type="component" value="Chromosome 1"/>
</dbReference>
<feature type="region of interest" description="Disordered" evidence="1">
    <location>
        <begin position="1"/>
        <end position="182"/>
    </location>
</feature>
<evidence type="ECO:0000313" key="3">
    <source>
        <dbReference type="Proteomes" id="UP000797356"/>
    </source>
</evidence>
<sequence length="242" mass="25309">MRKRNLVEVAGAGISGAAGGVADPSNDDPDDPEEEIGLPVGSGYEPPLGSSERGAAGGGKVAGGGGSRRTRGRGMVSAGAAAGSSNQKVSGGGGGGRSDISTPRLGRRRKSLVNYDKFPSQQSNHQVVSHFDAHDSGTSSPLRPSFHNGTKRARSPVPSADDLATSSTQSDSESKFQCTEMQPKAKRLAPFNVELSQPIQILHDLVKHKPSRNKENQASSDKCNADEHTDLAYDLSSDFLDK</sequence>
<evidence type="ECO:0000313" key="2">
    <source>
        <dbReference type="EMBL" id="KAG1327851.1"/>
    </source>
</evidence>
<proteinExistence type="predicted"/>
<gene>
    <name evidence="2" type="ORF">COCNU_01G017850</name>
</gene>
<organism evidence="2 3">
    <name type="scientific">Cocos nucifera</name>
    <name type="common">Coconut palm</name>
    <dbReference type="NCBI Taxonomy" id="13894"/>
    <lineage>
        <taxon>Eukaryota</taxon>
        <taxon>Viridiplantae</taxon>
        <taxon>Streptophyta</taxon>
        <taxon>Embryophyta</taxon>
        <taxon>Tracheophyta</taxon>
        <taxon>Spermatophyta</taxon>
        <taxon>Magnoliopsida</taxon>
        <taxon>Liliopsida</taxon>
        <taxon>Arecaceae</taxon>
        <taxon>Arecoideae</taxon>
        <taxon>Cocoseae</taxon>
        <taxon>Attaleinae</taxon>
        <taxon>Cocos</taxon>
    </lineage>
</organism>
<dbReference type="EMBL" id="CM017872">
    <property type="protein sequence ID" value="KAG1327851.1"/>
    <property type="molecule type" value="Genomic_DNA"/>
</dbReference>
<reference evidence="2" key="1">
    <citation type="journal article" date="2017" name="Gigascience">
        <title>The genome draft of coconut (Cocos nucifera).</title>
        <authorList>
            <person name="Xiao Y."/>
            <person name="Xu P."/>
            <person name="Fan H."/>
            <person name="Baudouin L."/>
            <person name="Xia W."/>
            <person name="Bocs S."/>
            <person name="Xu J."/>
            <person name="Li Q."/>
            <person name="Guo A."/>
            <person name="Zhou L."/>
            <person name="Li J."/>
            <person name="Wu Y."/>
            <person name="Ma Z."/>
            <person name="Armero A."/>
            <person name="Issali A.E."/>
            <person name="Liu N."/>
            <person name="Peng M."/>
            <person name="Yang Y."/>
        </authorList>
    </citation>
    <scope>NUCLEOTIDE SEQUENCE</scope>
    <source>
        <tissue evidence="2">Spear leaf of Hainan Tall coconut</tissue>
    </source>
</reference>
<keyword evidence="3" id="KW-1185">Reference proteome</keyword>
<dbReference type="AlphaFoldDB" id="A0A8K0MVA2"/>
<comment type="caution">
    <text evidence="2">The sequence shown here is derived from an EMBL/GenBank/DDBJ whole genome shotgun (WGS) entry which is preliminary data.</text>
</comment>
<feature type="compositionally biased region" description="Polar residues" evidence="1">
    <location>
        <begin position="164"/>
        <end position="180"/>
    </location>
</feature>
<feature type="compositionally biased region" description="Acidic residues" evidence="1">
    <location>
        <begin position="25"/>
        <end position="36"/>
    </location>
</feature>
<accession>A0A8K0MVA2</accession>
<protein>
    <submittedName>
        <fullName evidence="2">Uncharacterized protein</fullName>
    </submittedName>
</protein>
<feature type="compositionally biased region" description="Low complexity" evidence="1">
    <location>
        <begin position="73"/>
        <end position="85"/>
    </location>
</feature>